<evidence type="ECO:0000256" key="2">
    <source>
        <dbReference type="SAM" id="Phobius"/>
    </source>
</evidence>
<feature type="transmembrane region" description="Helical" evidence="2">
    <location>
        <begin position="259"/>
        <end position="279"/>
    </location>
</feature>
<dbReference type="OrthoDB" id="57430at2759"/>
<reference evidence="3 4" key="1">
    <citation type="journal article" date="2012" name="Genome Biol.">
        <title>Genome and low-iron response of an oceanic diatom adapted to chronic iron limitation.</title>
        <authorList>
            <person name="Lommer M."/>
            <person name="Specht M."/>
            <person name="Roy A.S."/>
            <person name="Kraemer L."/>
            <person name="Andreson R."/>
            <person name="Gutowska M.A."/>
            <person name="Wolf J."/>
            <person name="Bergner S.V."/>
            <person name="Schilhabel M.B."/>
            <person name="Klostermeier U.C."/>
            <person name="Beiko R.G."/>
            <person name="Rosenstiel P."/>
            <person name="Hippler M."/>
            <person name="Laroche J."/>
        </authorList>
    </citation>
    <scope>NUCLEOTIDE SEQUENCE [LARGE SCALE GENOMIC DNA]</scope>
    <source>
        <strain evidence="3 4">CCMP1005</strain>
    </source>
</reference>
<feature type="transmembrane region" description="Helical" evidence="2">
    <location>
        <begin position="127"/>
        <end position="150"/>
    </location>
</feature>
<evidence type="ECO:0000313" key="4">
    <source>
        <dbReference type="Proteomes" id="UP000266841"/>
    </source>
</evidence>
<proteinExistence type="predicted"/>
<evidence type="ECO:0000313" key="3">
    <source>
        <dbReference type="EMBL" id="EJK60956.1"/>
    </source>
</evidence>
<dbReference type="AlphaFoldDB" id="K0SIV3"/>
<keyword evidence="4" id="KW-1185">Reference proteome</keyword>
<feature type="compositionally biased region" description="Polar residues" evidence="1">
    <location>
        <begin position="16"/>
        <end position="38"/>
    </location>
</feature>
<dbReference type="EMBL" id="AGNL01020542">
    <property type="protein sequence ID" value="EJK60956.1"/>
    <property type="molecule type" value="Genomic_DNA"/>
</dbReference>
<evidence type="ECO:0000256" key="1">
    <source>
        <dbReference type="SAM" id="MobiDB-lite"/>
    </source>
</evidence>
<gene>
    <name evidence="3" type="ORF">THAOC_18620</name>
</gene>
<feature type="non-terminal residue" evidence="3">
    <location>
        <position position="451"/>
    </location>
</feature>
<name>K0SIV3_THAOC</name>
<feature type="region of interest" description="Disordered" evidence="1">
    <location>
        <begin position="1"/>
        <end position="50"/>
    </location>
</feature>
<accession>K0SIV3</accession>
<feature type="transmembrane region" description="Helical" evidence="2">
    <location>
        <begin position="85"/>
        <end position="107"/>
    </location>
</feature>
<keyword evidence="2" id="KW-0472">Membrane</keyword>
<organism evidence="3 4">
    <name type="scientific">Thalassiosira oceanica</name>
    <name type="common">Marine diatom</name>
    <dbReference type="NCBI Taxonomy" id="159749"/>
    <lineage>
        <taxon>Eukaryota</taxon>
        <taxon>Sar</taxon>
        <taxon>Stramenopiles</taxon>
        <taxon>Ochrophyta</taxon>
        <taxon>Bacillariophyta</taxon>
        <taxon>Coscinodiscophyceae</taxon>
        <taxon>Thalassiosirophycidae</taxon>
        <taxon>Thalassiosirales</taxon>
        <taxon>Thalassiosiraceae</taxon>
        <taxon>Thalassiosira</taxon>
    </lineage>
</organism>
<feature type="transmembrane region" description="Helical" evidence="2">
    <location>
        <begin position="170"/>
        <end position="195"/>
    </location>
</feature>
<comment type="caution">
    <text evidence="3">The sequence shown here is derived from an EMBL/GenBank/DDBJ whole genome shotgun (WGS) entry which is preliminary data.</text>
</comment>
<dbReference type="eggNOG" id="ENOG502TFS6">
    <property type="taxonomic scope" value="Eukaryota"/>
</dbReference>
<sequence>MTVGGEADIEEATSVLVGSSEESPPQDGGSSKEQTSGRANGKMDPDGMQRIPVVTAGDFDDEKESDEEAVQFPDSTHTYLFSEPVLSVPFMFSLAIIFISYMCLILALVDNLSSGKIPVNVSTTVRIAQYMSIIIALIMEEEIPTGLYLLRRIPKAYLKREFPEISYWMFVGSCLMRITMGYLFLANVLVILIYADGVLDIFYDVLALQFIQELDDIAFGLSKMRVLGQRMQTATMSSVFEVQFEKQRQVQGMKWKMKFALKAIYFLNLVGFLVGMIIVSSRQMKGVYYIESVTLQFQDMVWDESYPVMRKQGRIFDAKIPLVYAETNPKAARESSHINCRKDCFMFAARRGLTNFVCMRRMYMERNKVDGSMYNSEGPEIPEGWPVLSEDFVIPPSGIKYCDGHWIFYNENIRKSKNSRHEDADCPWLARSEEYDGFDLLEVGRNWELWT</sequence>
<protein>
    <submittedName>
        <fullName evidence="3">Uncharacterized protein</fullName>
    </submittedName>
</protein>
<keyword evidence="2" id="KW-0812">Transmembrane</keyword>
<dbReference type="Proteomes" id="UP000266841">
    <property type="component" value="Unassembled WGS sequence"/>
</dbReference>
<keyword evidence="2" id="KW-1133">Transmembrane helix</keyword>